<feature type="domain" description="TfuA-like core" evidence="1">
    <location>
        <begin position="50"/>
        <end position="168"/>
    </location>
</feature>
<evidence type="ECO:0000313" key="3">
    <source>
        <dbReference type="Proteomes" id="UP001271780"/>
    </source>
</evidence>
<evidence type="ECO:0000259" key="1">
    <source>
        <dbReference type="Pfam" id="PF07812"/>
    </source>
</evidence>
<dbReference type="InterPro" id="IPR012924">
    <property type="entry name" value="TfuA_core"/>
</dbReference>
<dbReference type="Pfam" id="PF07812">
    <property type="entry name" value="TfuA"/>
    <property type="match status" value="1"/>
</dbReference>
<organism evidence="2 3">
    <name type="scientific">Mesorhizobium dulcispinae</name>
    <dbReference type="NCBI Taxonomy" id="3072316"/>
    <lineage>
        <taxon>Bacteria</taxon>
        <taxon>Pseudomonadati</taxon>
        <taxon>Pseudomonadota</taxon>
        <taxon>Alphaproteobacteria</taxon>
        <taxon>Hyphomicrobiales</taxon>
        <taxon>Phyllobacteriaceae</taxon>
        <taxon>Mesorhizobium</taxon>
    </lineage>
</organism>
<dbReference type="RefSeq" id="WP_320315486.1">
    <property type="nucleotide sequence ID" value="NZ_JAVIIX010000002.1"/>
</dbReference>
<dbReference type="Proteomes" id="UP001271780">
    <property type="component" value="Unassembled WGS sequence"/>
</dbReference>
<proteinExistence type="predicted"/>
<sequence>MRPKLVFTGPTLSQSEVLEVVEAICLPPAVQGSIIAAVQHFDPSAIVIIDGGFRSEPAVRHKEILWAIAKGVPVIGAASMGALRAAELFPYMQGVGLIYRWYRRFAFAPDDAVAVLHGPSEVNSAPITHALIDLRMTVRRACRRGIISDECRTSLERAAQALNFRERTLARMVGDALSCEGDLVVEKYQAILAAAFVQQKKQDARDALRLLRHGLFKEPAPLPDFQLTAAFFKDLDEAGLEI</sequence>
<dbReference type="EMBL" id="JAVIIZ010000005">
    <property type="protein sequence ID" value="MDX8472752.1"/>
    <property type="molecule type" value="Genomic_DNA"/>
</dbReference>
<name>A0ABU4XD89_9HYPH</name>
<evidence type="ECO:0000313" key="2">
    <source>
        <dbReference type="EMBL" id="MDX8472752.1"/>
    </source>
</evidence>
<keyword evidence="3" id="KW-1185">Reference proteome</keyword>
<gene>
    <name evidence="2" type="ORF">RFM27_11775</name>
</gene>
<reference evidence="2 3" key="1">
    <citation type="submission" date="2023-08" db="EMBL/GenBank/DDBJ databases">
        <title>Implementing the SeqCode for naming new Mesorhizobium species isolated from Vachellia karroo root nodules.</title>
        <authorList>
            <person name="Van Lill M."/>
        </authorList>
    </citation>
    <scope>NUCLEOTIDE SEQUENCE [LARGE SCALE GENOMIC DNA]</scope>
    <source>
        <strain evidence="2 3">VK23A</strain>
    </source>
</reference>
<accession>A0ABU4XD89</accession>
<comment type="caution">
    <text evidence="2">The sequence shown here is derived from an EMBL/GenBank/DDBJ whole genome shotgun (WGS) entry which is preliminary data.</text>
</comment>
<protein>
    <submittedName>
        <fullName evidence="2">TfuA-like protein</fullName>
    </submittedName>
</protein>